<evidence type="ECO:0000313" key="5">
    <source>
        <dbReference type="Proteomes" id="UP000245802"/>
    </source>
</evidence>
<dbReference type="EMBL" id="CP025958">
    <property type="protein sequence ID" value="AWM41242.1"/>
    <property type="molecule type" value="Genomic_DNA"/>
</dbReference>
<proteinExistence type="predicted"/>
<accession>A0A2Z3HA01</accession>
<evidence type="ECO:0000259" key="3">
    <source>
        <dbReference type="Pfam" id="PF13598"/>
    </source>
</evidence>
<dbReference type="AlphaFoldDB" id="A0A2Z3HA01"/>
<sequence length="792" mass="85972">MRPSHLLPVVGLTFGLMALAPLARGGGQPDGKQPKQPAARLTPAPAATDPKLPPPASLPVTRVVLFSAGVAYFHREGDVNGDARLDLRFDESDVNDLLKSLVLTDKDGGKVRAVTYDNRLPLEVTLKGLAVDVTENPTMGQLMHQLRGEKVEVADKGGVVTVGQIVSVERQPVPATGPDPGEIMNLLTDDGLQTAELKQLKRIKFVRAEMQAEFKKALELLATARGDNKKAVSVMFSGAGKRKVAVGYVAEAPLWKPSYRLSVEDKGATRIQGWATVENTTDEDWNNVKIGLVAGRPMSFQMDLYDPLFVPRPMVEPDLFASLRPPMYQGGLNPLANPMGMAMGNNGGNPAMGQNANGPGGGFAGNFQGGANVLGGQFGGGFTGIQGGQIGQFGNLGGQFGIQGGNQLGNFGVYPTRVPRPNIRNLHGDRLTYTEYVNRVRGNPTPPDPDQPVQQTVRDPLDKKAGALAVADGALGDMFEYTIEEPITLAKQKSALVPLVNEAVEGTRVSIYNAQTLAKYPLLGLKLVNKTKLHLAQGPVTVYDGGTFAGDARLPDIKPNETRLISYAIDLGTEVVPQVAPIQRTVLSAAVADGFLTIRSGQKKTTTYLVRNRNPRDRVVIVEHPVGTEWKLVSPAKPDDRTRSFYRFEVPVKAGALGTLEVTEEAPGTENRNLTAASGDQLRDYAALKDAKPAVREVFKKLLDLRGKVEDVQKGIAEEQAALKEIADDQERLRKNIERAPKESETFKRYLKKFDDQETEIEKRQTRLRELKAELVKHEKALKEYAETAKAE</sequence>
<dbReference type="OrthoDB" id="9777444at2"/>
<evidence type="ECO:0000313" key="4">
    <source>
        <dbReference type="EMBL" id="AWM41242.1"/>
    </source>
</evidence>
<organism evidence="4 5">
    <name type="scientific">Gemmata obscuriglobus</name>
    <dbReference type="NCBI Taxonomy" id="114"/>
    <lineage>
        <taxon>Bacteria</taxon>
        <taxon>Pseudomonadati</taxon>
        <taxon>Planctomycetota</taxon>
        <taxon>Planctomycetia</taxon>
        <taxon>Gemmatales</taxon>
        <taxon>Gemmataceae</taxon>
        <taxon>Gemmata</taxon>
    </lineage>
</organism>
<dbReference type="Pfam" id="PF13598">
    <property type="entry name" value="DUF4139"/>
    <property type="match status" value="1"/>
</dbReference>
<feature type="region of interest" description="Disordered" evidence="2">
    <location>
        <begin position="25"/>
        <end position="55"/>
    </location>
</feature>
<evidence type="ECO:0000256" key="1">
    <source>
        <dbReference type="SAM" id="Coils"/>
    </source>
</evidence>
<keyword evidence="1" id="KW-0175">Coiled coil</keyword>
<evidence type="ECO:0000256" key="2">
    <source>
        <dbReference type="SAM" id="MobiDB-lite"/>
    </source>
</evidence>
<protein>
    <submittedName>
        <fullName evidence="4">DUF4139 domain-containing protein</fullName>
    </submittedName>
</protein>
<dbReference type="RefSeq" id="WP_010047851.1">
    <property type="nucleotide sequence ID" value="NZ_CP025958.1"/>
</dbReference>
<dbReference type="KEGG" id="gog:C1280_32450"/>
<dbReference type="InterPro" id="IPR037291">
    <property type="entry name" value="DUF4139"/>
</dbReference>
<feature type="compositionally biased region" description="Low complexity" evidence="2">
    <location>
        <begin position="30"/>
        <end position="50"/>
    </location>
</feature>
<keyword evidence="5" id="KW-1185">Reference proteome</keyword>
<dbReference type="Proteomes" id="UP000245802">
    <property type="component" value="Chromosome"/>
</dbReference>
<name>A0A2Z3HA01_9BACT</name>
<feature type="domain" description="DUF4139" evidence="3">
    <location>
        <begin position="245"/>
        <end position="622"/>
    </location>
</feature>
<dbReference type="PANTHER" id="PTHR38075">
    <property type="entry name" value="DUF4139 DOMAIN-CONTAINING PROTEIN"/>
    <property type="match status" value="1"/>
</dbReference>
<dbReference type="PANTHER" id="PTHR38075:SF1">
    <property type="entry name" value="DUF4139 DOMAIN-CONTAINING PROTEIN"/>
    <property type="match status" value="1"/>
</dbReference>
<reference evidence="4 5" key="1">
    <citation type="submission" date="2018-01" db="EMBL/GenBank/DDBJ databases">
        <title>G. obscuriglobus.</title>
        <authorList>
            <person name="Franke J."/>
            <person name="Blomberg W."/>
            <person name="Selmecki A."/>
        </authorList>
    </citation>
    <scope>NUCLEOTIDE SEQUENCE [LARGE SCALE GENOMIC DNA]</scope>
    <source>
        <strain evidence="4 5">DSM 5831</strain>
    </source>
</reference>
<feature type="coiled-coil region" evidence="1">
    <location>
        <begin position="716"/>
        <end position="788"/>
    </location>
</feature>
<gene>
    <name evidence="4" type="ORF">C1280_32450</name>
</gene>